<sequence>LHTNRVPTDVQRRDISDIIRVLLARKSDMELEKEQVRTVQTLHEVSDMISDPQATISPVKRMPDEILALIFEHCLPVRSSIHPPSLLGPTRVLALVQPALVCSSWRRIAHAFPSLW</sequence>
<keyword evidence="3" id="KW-1185">Reference proteome</keyword>
<feature type="domain" description="F-box" evidence="1">
    <location>
        <begin position="61"/>
        <end position="116"/>
    </location>
</feature>
<protein>
    <recommendedName>
        <fullName evidence="1">F-box domain-containing protein</fullName>
    </recommendedName>
</protein>
<feature type="non-terminal residue" evidence="2">
    <location>
        <position position="116"/>
    </location>
</feature>
<gene>
    <name evidence="2" type="ORF">K503DRAFT_651094</name>
</gene>
<evidence type="ECO:0000259" key="1">
    <source>
        <dbReference type="Pfam" id="PF12937"/>
    </source>
</evidence>
<dbReference type="AlphaFoldDB" id="A0A1B7N3R5"/>
<dbReference type="Gene3D" id="1.20.1280.50">
    <property type="match status" value="1"/>
</dbReference>
<name>A0A1B7N3R5_9AGAM</name>
<dbReference type="OrthoDB" id="3252786at2759"/>
<dbReference type="EMBL" id="KV448247">
    <property type="protein sequence ID" value="OAX39498.1"/>
    <property type="molecule type" value="Genomic_DNA"/>
</dbReference>
<evidence type="ECO:0000313" key="3">
    <source>
        <dbReference type="Proteomes" id="UP000092154"/>
    </source>
</evidence>
<proteinExistence type="predicted"/>
<dbReference type="Pfam" id="PF12937">
    <property type="entry name" value="F-box-like"/>
    <property type="match status" value="1"/>
</dbReference>
<reference evidence="2 3" key="1">
    <citation type="submission" date="2016-06" db="EMBL/GenBank/DDBJ databases">
        <title>Comparative genomics of the ectomycorrhizal sister species Rhizopogon vinicolor and Rhizopogon vesiculosus (Basidiomycota: Boletales) reveals a divergence of the mating type B locus.</title>
        <authorList>
            <consortium name="DOE Joint Genome Institute"/>
            <person name="Mujic A.B."/>
            <person name="Kuo A."/>
            <person name="Tritt A."/>
            <person name="Lipzen A."/>
            <person name="Chen C."/>
            <person name="Johnson J."/>
            <person name="Sharma A."/>
            <person name="Barry K."/>
            <person name="Grigoriev I.V."/>
            <person name="Spatafora J.W."/>
        </authorList>
    </citation>
    <scope>NUCLEOTIDE SEQUENCE [LARGE SCALE GENOMIC DNA]</scope>
    <source>
        <strain evidence="2 3">AM-OR11-026</strain>
    </source>
</reference>
<feature type="non-terminal residue" evidence="2">
    <location>
        <position position="1"/>
    </location>
</feature>
<dbReference type="InParanoid" id="A0A1B7N3R5"/>
<accession>A0A1B7N3R5</accession>
<evidence type="ECO:0000313" key="2">
    <source>
        <dbReference type="EMBL" id="OAX39498.1"/>
    </source>
</evidence>
<dbReference type="Proteomes" id="UP000092154">
    <property type="component" value="Unassembled WGS sequence"/>
</dbReference>
<dbReference type="InterPro" id="IPR001810">
    <property type="entry name" value="F-box_dom"/>
</dbReference>
<organism evidence="2 3">
    <name type="scientific">Rhizopogon vinicolor AM-OR11-026</name>
    <dbReference type="NCBI Taxonomy" id="1314800"/>
    <lineage>
        <taxon>Eukaryota</taxon>
        <taxon>Fungi</taxon>
        <taxon>Dikarya</taxon>
        <taxon>Basidiomycota</taxon>
        <taxon>Agaricomycotina</taxon>
        <taxon>Agaricomycetes</taxon>
        <taxon>Agaricomycetidae</taxon>
        <taxon>Boletales</taxon>
        <taxon>Suillineae</taxon>
        <taxon>Rhizopogonaceae</taxon>
        <taxon>Rhizopogon</taxon>
    </lineage>
</organism>